<dbReference type="SUPFAM" id="SSF52540">
    <property type="entry name" value="P-loop containing nucleoside triphosphate hydrolases"/>
    <property type="match status" value="1"/>
</dbReference>
<feature type="repeat" description="PPR" evidence="2">
    <location>
        <begin position="357"/>
        <end position="391"/>
    </location>
</feature>
<dbReference type="InterPro" id="IPR047041">
    <property type="entry name" value="BipA_GTP-bd_dom"/>
</dbReference>
<dbReference type="GO" id="GO:0003924">
    <property type="term" value="F:GTPase activity"/>
    <property type="evidence" value="ECO:0007669"/>
    <property type="project" value="InterPro"/>
</dbReference>
<dbReference type="Proteomes" id="UP000323000">
    <property type="component" value="Chromosome 2"/>
</dbReference>
<dbReference type="InterPro" id="IPR011990">
    <property type="entry name" value="TPR-like_helical_dom_sf"/>
</dbReference>
<dbReference type="PROSITE" id="PS51722">
    <property type="entry name" value="G_TR_2"/>
    <property type="match status" value="1"/>
</dbReference>
<dbReference type="AlphaFoldDB" id="A0A5C7IMN5"/>
<dbReference type="FunFam" id="3.40.50.300:FF:000055">
    <property type="entry name" value="GTP-binding protein TypA"/>
    <property type="match status" value="1"/>
</dbReference>
<dbReference type="NCBIfam" id="TIGR00231">
    <property type="entry name" value="small_GTP"/>
    <property type="match status" value="1"/>
</dbReference>
<dbReference type="InterPro" id="IPR046848">
    <property type="entry name" value="E_motif"/>
</dbReference>
<dbReference type="Pfam" id="PF13041">
    <property type="entry name" value="PPR_2"/>
    <property type="match status" value="3"/>
</dbReference>
<comment type="caution">
    <text evidence="4">The sequence shown here is derived from an EMBL/GenBank/DDBJ whole genome shotgun (WGS) entry which is preliminary data.</text>
</comment>
<dbReference type="Gene3D" id="1.25.40.10">
    <property type="entry name" value="Tetratricopeptide repeat domain"/>
    <property type="match status" value="5"/>
</dbReference>
<organism evidence="4 5">
    <name type="scientific">Acer yangbiense</name>
    <dbReference type="NCBI Taxonomy" id="1000413"/>
    <lineage>
        <taxon>Eukaryota</taxon>
        <taxon>Viridiplantae</taxon>
        <taxon>Streptophyta</taxon>
        <taxon>Embryophyta</taxon>
        <taxon>Tracheophyta</taxon>
        <taxon>Spermatophyta</taxon>
        <taxon>Magnoliopsida</taxon>
        <taxon>eudicotyledons</taxon>
        <taxon>Gunneridae</taxon>
        <taxon>Pentapetalae</taxon>
        <taxon>rosids</taxon>
        <taxon>malvids</taxon>
        <taxon>Sapindales</taxon>
        <taxon>Sapindaceae</taxon>
        <taxon>Hippocastanoideae</taxon>
        <taxon>Acereae</taxon>
        <taxon>Acer</taxon>
    </lineage>
</organism>
<reference evidence="5" key="1">
    <citation type="journal article" date="2019" name="Gigascience">
        <title>De novo genome assembly of the endangered Acer yangbiense, a plant species with extremely small populations endemic to Yunnan Province, China.</title>
        <authorList>
            <person name="Yang J."/>
            <person name="Wariss H.M."/>
            <person name="Tao L."/>
            <person name="Zhang R."/>
            <person name="Yun Q."/>
            <person name="Hollingsworth P."/>
            <person name="Dao Z."/>
            <person name="Luo G."/>
            <person name="Guo H."/>
            <person name="Ma Y."/>
            <person name="Sun W."/>
        </authorList>
    </citation>
    <scope>NUCLEOTIDE SEQUENCE [LARGE SCALE GENOMIC DNA]</scope>
    <source>
        <strain evidence="5">cv. Malutang</strain>
    </source>
</reference>
<evidence type="ECO:0000256" key="1">
    <source>
        <dbReference type="ARBA" id="ARBA00022737"/>
    </source>
</evidence>
<keyword evidence="5" id="KW-1185">Reference proteome</keyword>
<feature type="repeat" description="PPR" evidence="2">
    <location>
        <begin position="794"/>
        <end position="828"/>
    </location>
</feature>
<name>A0A5C7IMN5_9ROSI</name>
<proteinExistence type="predicted"/>
<dbReference type="GO" id="GO:0009451">
    <property type="term" value="P:RNA modification"/>
    <property type="evidence" value="ECO:0007669"/>
    <property type="project" value="InterPro"/>
</dbReference>
<gene>
    <name evidence="4" type="ORF">EZV62_005380</name>
</gene>
<accession>A0A5C7IMN5</accession>
<dbReference type="InterPro" id="IPR000795">
    <property type="entry name" value="T_Tr_GTP-bd_dom"/>
</dbReference>
<dbReference type="GO" id="GO:0003723">
    <property type="term" value="F:RNA binding"/>
    <property type="evidence" value="ECO:0007669"/>
    <property type="project" value="InterPro"/>
</dbReference>
<evidence type="ECO:0000259" key="3">
    <source>
        <dbReference type="PROSITE" id="PS51722"/>
    </source>
</evidence>
<dbReference type="CDD" id="cd01891">
    <property type="entry name" value="TypA_BipA"/>
    <property type="match status" value="1"/>
</dbReference>
<feature type="repeat" description="PPR" evidence="2">
    <location>
        <begin position="590"/>
        <end position="624"/>
    </location>
</feature>
<dbReference type="InterPro" id="IPR005225">
    <property type="entry name" value="Small_GTP-bd"/>
</dbReference>
<dbReference type="EMBL" id="VAHF01000002">
    <property type="protein sequence ID" value="TXG70445.1"/>
    <property type="molecule type" value="Genomic_DNA"/>
</dbReference>
<dbReference type="PANTHER" id="PTHR47926">
    <property type="entry name" value="PENTATRICOPEPTIDE REPEAT-CONTAINING PROTEIN"/>
    <property type="match status" value="1"/>
</dbReference>
<protein>
    <recommendedName>
        <fullName evidence="3">Tr-type G domain-containing protein</fullName>
    </recommendedName>
</protein>
<dbReference type="NCBIfam" id="TIGR00756">
    <property type="entry name" value="PPR"/>
    <property type="match status" value="3"/>
</dbReference>
<dbReference type="InterPro" id="IPR002885">
    <property type="entry name" value="PPR_rpt"/>
</dbReference>
<dbReference type="Pfam" id="PF00009">
    <property type="entry name" value="GTP_EFTU"/>
    <property type="match status" value="1"/>
</dbReference>
<dbReference type="GO" id="GO:0005525">
    <property type="term" value="F:GTP binding"/>
    <property type="evidence" value="ECO:0007669"/>
    <property type="project" value="InterPro"/>
</dbReference>
<evidence type="ECO:0000256" key="2">
    <source>
        <dbReference type="PROSITE-ProRule" id="PRU00708"/>
    </source>
</evidence>
<dbReference type="PRINTS" id="PR00315">
    <property type="entry name" value="ELONGATNFCT"/>
</dbReference>
<feature type="domain" description="Tr-type G" evidence="3">
    <location>
        <begin position="85"/>
        <end position="280"/>
    </location>
</feature>
<dbReference type="OrthoDB" id="1917369at2759"/>
<dbReference type="FunFam" id="1.25.40.10:FF:000343">
    <property type="entry name" value="Pentatricopeptide repeat-containing protein At3g58590"/>
    <property type="match status" value="2"/>
</dbReference>
<dbReference type="InterPro" id="IPR027417">
    <property type="entry name" value="P-loop_NTPase"/>
</dbReference>
<dbReference type="FunFam" id="1.25.40.10:FF:000090">
    <property type="entry name" value="Pentatricopeptide repeat-containing protein, chloroplastic"/>
    <property type="match status" value="1"/>
</dbReference>
<sequence>MDMAIGFHTSSFSLLTPRKPSFSSSYPSLSKHCFGLRLSSYPIITTSLKFRPKRNATRCRRPVKCSVSQAVQTTTEKKSQLMRRRDIRNIAIIAHVDHGKTTLVDSMLKQAKVFRDNQFVQERIMHSNDLECERGITMLSKNTSITFKDTKINIIDTPSHSDFGNEVEHILNMVEGVLLVVDSVEGPMPQTRFVLKKALEFGLAFVVVVNKIDRPSARPAYVINSTLELFIELNATDEQCDFQAIYASGIQGKAGLSPDNLGEDLGPLFEAVIRCIPGPLIDKDGALQMLVSCCSYIAVFTFPQEPQACSISSVSSLEQTLLSNDWPQFLKVSIESRDFMLGQAVHAYLLKSHSEYDTFQANNLVNLYAKFRRLDDAQRVFDDMLVRNTITWTSLMKGYLEDGNAESVFRIACEMHRMEEKFNEHTCSVILQACKSPEDGILGGQIHGFIIKSGFEDNVFVGTSLISMYSRTGYFSDAEKVFNSLGCKDVRCLNFMILEYSKAGYGEKAFKVFVYLISSGFEPNDYTFPNMISVCNDNMGVEGGKQLHGLAVKYGFVRQIFVGNAIVTMYGKHGMVEEAKRMFSAMSERNLISWTALISSYVRSGQGRKAISCFVELLGLGIFCDSICLATVIDGCSECRSFEFGLQLHGFAIKLGHVSDVSVGTALTDLYAKCGNLKHARIVFDGLPHKNIASLNAILVGYMETNADDEEDAMILFTQQRLAGMKPDMVTFSRLLSLAANHAFLVRGSSLHAYTVKTGFEADPIVGNALITMYAKCGSIEGAYRMFKGMSGCNLVSWNAMLSAYALHGQGKTALLLFEEMKREGRAPDDITILAVLQACSYSGLWEDGIRLFNEIEPNYGVKPILEHFACMVDLLGRAGHLSEAMNLIKNSPFPDSPLLWRSLVSVSKLSGDLNFSMLASKHLLNLEPEEAGSYILVSNIYAGEGMLDEAAKVRTTMNDLKLSKEAGCSWIEIDNKVHRFVASDKEHRQIREIYVKLDLLTDEMKLKYDDDDRTWI</sequence>
<dbReference type="Pfam" id="PF01535">
    <property type="entry name" value="PPR"/>
    <property type="match status" value="3"/>
</dbReference>
<dbReference type="Gene3D" id="3.40.50.300">
    <property type="entry name" value="P-loop containing nucleotide triphosphate hydrolases"/>
    <property type="match status" value="1"/>
</dbReference>
<dbReference type="InterPro" id="IPR046960">
    <property type="entry name" value="PPR_At4g14850-like_plant"/>
</dbReference>
<keyword evidence="1" id="KW-0677">Repeat</keyword>
<dbReference type="PANTHER" id="PTHR47926:SF347">
    <property type="entry name" value="PENTATRICOPEPTIDE REPEAT-CONTAINING PROTEIN"/>
    <property type="match status" value="1"/>
</dbReference>
<dbReference type="PROSITE" id="PS51375">
    <property type="entry name" value="PPR"/>
    <property type="match status" value="4"/>
</dbReference>
<dbReference type="Pfam" id="PF20431">
    <property type="entry name" value="E_motif"/>
    <property type="match status" value="1"/>
</dbReference>
<feature type="repeat" description="PPR" evidence="2">
    <location>
        <begin position="489"/>
        <end position="523"/>
    </location>
</feature>
<evidence type="ECO:0000313" key="5">
    <source>
        <dbReference type="Proteomes" id="UP000323000"/>
    </source>
</evidence>
<evidence type="ECO:0000313" key="4">
    <source>
        <dbReference type="EMBL" id="TXG70445.1"/>
    </source>
</evidence>